<dbReference type="SMART" id="SM01079">
    <property type="entry name" value="CHASE"/>
    <property type="match status" value="1"/>
</dbReference>
<sequence length="446" mass="48749">MARQSPASRFQVVPLPDAIEAPVSATKPPAKPAMPPGLHDEEGTFWDFNVVKKFESQVCELRLSSRRRVPTLSMRIVVKALLGMSIAALVCCYSAYRIVTSENDFYTIQHKVFKEYGDKITEDVRRQLVTSVSSTKALAALVQLDAGKTLLSPLEAKVHEVVSASVAVAAAAVSNASLTAQEAITAQKQNATTSLISNLSLAGFNIVAESLIDSYKGITNLQLAPSGVVSVIYPLASNEAAIGHDLFNIASRQAGARLAIKSRKITFIGPITLLQNGLSAIIARYPIFIENRNYRGQVSEFPTWWGFATMLCTLDDLFASTMIGSASALGTSFVFYAHGESSETFLFASEDVPGRPAKVEFDPEKQWLQYAKSQQPVITGFTEPDLNVDWQMLIWPSEGWEKHSQMFVAQVGLCVLFFLSSLVSLYSLLLKDTVLIQVDRFCDGCV</sequence>
<protein>
    <recommendedName>
        <fullName evidence="6">CHASE domain-containing protein</fullName>
    </recommendedName>
</protein>
<keyword evidence="2 5" id="KW-0812">Transmembrane</keyword>
<dbReference type="Pfam" id="PF03924">
    <property type="entry name" value="CHASE"/>
    <property type="match status" value="1"/>
</dbReference>
<name>A0A813LG56_POLGL</name>
<reference evidence="7" key="1">
    <citation type="submission" date="2021-02" db="EMBL/GenBank/DDBJ databases">
        <authorList>
            <person name="Dougan E. K."/>
            <person name="Rhodes N."/>
            <person name="Thang M."/>
            <person name="Chan C."/>
        </authorList>
    </citation>
    <scope>NUCLEOTIDE SEQUENCE</scope>
</reference>
<organism evidence="7 8">
    <name type="scientific">Polarella glacialis</name>
    <name type="common">Dinoflagellate</name>
    <dbReference type="NCBI Taxonomy" id="89957"/>
    <lineage>
        <taxon>Eukaryota</taxon>
        <taxon>Sar</taxon>
        <taxon>Alveolata</taxon>
        <taxon>Dinophyceae</taxon>
        <taxon>Suessiales</taxon>
        <taxon>Suessiaceae</taxon>
        <taxon>Polarella</taxon>
    </lineage>
</organism>
<feature type="transmembrane region" description="Helical" evidence="5">
    <location>
        <begin position="407"/>
        <end position="430"/>
    </location>
</feature>
<evidence type="ECO:0000256" key="2">
    <source>
        <dbReference type="ARBA" id="ARBA00022692"/>
    </source>
</evidence>
<keyword evidence="4 5" id="KW-0472">Membrane</keyword>
<evidence type="ECO:0000259" key="6">
    <source>
        <dbReference type="PROSITE" id="PS50839"/>
    </source>
</evidence>
<dbReference type="GO" id="GO:0003824">
    <property type="term" value="F:catalytic activity"/>
    <property type="evidence" value="ECO:0007669"/>
    <property type="project" value="UniProtKB-ARBA"/>
</dbReference>
<feature type="transmembrane region" description="Helical" evidence="5">
    <location>
        <begin position="76"/>
        <end position="96"/>
    </location>
</feature>
<dbReference type="GO" id="GO:0016020">
    <property type="term" value="C:membrane"/>
    <property type="evidence" value="ECO:0007669"/>
    <property type="project" value="UniProtKB-SubCell"/>
</dbReference>
<dbReference type="GO" id="GO:0007165">
    <property type="term" value="P:signal transduction"/>
    <property type="evidence" value="ECO:0007669"/>
    <property type="project" value="UniProtKB-ARBA"/>
</dbReference>
<dbReference type="AlphaFoldDB" id="A0A813LG56"/>
<dbReference type="PROSITE" id="PS50839">
    <property type="entry name" value="CHASE"/>
    <property type="match status" value="1"/>
</dbReference>
<dbReference type="EMBL" id="CAJNNW010035288">
    <property type="protein sequence ID" value="CAE8726842.1"/>
    <property type="molecule type" value="Genomic_DNA"/>
</dbReference>
<dbReference type="Gene3D" id="3.30.450.350">
    <property type="entry name" value="CHASE domain"/>
    <property type="match status" value="1"/>
</dbReference>
<dbReference type="Proteomes" id="UP000626109">
    <property type="component" value="Unassembled WGS sequence"/>
</dbReference>
<dbReference type="InterPro" id="IPR006189">
    <property type="entry name" value="CHASE_dom"/>
</dbReference>
<dbReference type="InterPro" id="IPR042240">
    <property type="entry name" value="CHASE_sf"/>
</dbReference>
<evidence type="ECO:0000313" key="7">
    <source>
        <dbReference type="EMBL" id="CAE8726842.1"/>
    </source>
</evidence>
<feature type="domain" description="CHASE" evidence="6">
    <location>
        <begin position="225"/>
        <end position="327"/>
    </location>
</feature>
<evidence type="ECO:0000256" key="3">
    <source>
        <dbReference type="ARBA" id="ARBA00022989"/>
    </source>
</evidence>
<evidence type="ECO:0000313" key="8">
    <source>
        <dbReference type="Proteomes" id="UP000626109"/>
    </source>
</evidence>
<evidence type="ECO:0000256" key="1">
    <source>
        <dbReference type="ARBA" id="ARBA00004370"/>
    </source>
</evidence>
<gene>
    <name evidence="7" type="ORF">PGLA2088_LOCUS44618</name>
</gene>
<accession>A0A813LG56</accession>
<evidence type="ECO:0000256" key="5">
    <source>
        <dbReference type="SAM" id="Phobius"/>
    </source>
</evidence>
<proteinExistence type="predicted"/>
<comment type="subcellular location">
    <subcellularLocation>
        <location evidence="1">Membrane</location>
    </subcellularLocation>
</comment>
<evidence type="ECO:0000256" key="4">
    <source>
        <dbReference type="ARBA" id="ARBA00023136"/>
    </source>
</evidence>
<keyword evidence="3 5" id="KW-1133">Transmembrane helix</keyword>
<comment type="caution">
    <text evidence="7">The sequence shown here is derived from an EMBL/GenBank/DDBJ whole genome shotgun (WGS) entry which is preliminary data.</text>
</comment>